<organism evidence="4 5">
    <name type="scientific">Heterodera schachtii</name>
    <name type="common">Sugarbeet cyst nematode worm</name>
    <name type="synonym">Tylenchus schachtii</name>
    <dbReference type="NCBI Taxonomy" id="97005"/>
    <lineage>
        <taxon>Eukaryota</taxon>
        <taxon>Metazoa</taxon>
        <taxon>Ecdysozoa</taxon>
        <taxon>Nematoda</taxon>
        <taxon>Chromadorea</taxon>
        <taxon>Rhabditida</taxon>
        <taxon>Tylenchina</taxon>
        <taxon>Tylenchomorpha</taxon>
        <taxon>Tylenchoidea</taxon>
        <taxon>Heteroderidae</taxon>
        <taxon>Heteroderinae</taxon>
        <taxon>Heterodera</taxon>
    </lineage>
</organism>
<dbReference type="SUPFAM" id="SSF47473">
    <property type="entry name" value="EF-hand"/>
    <property type="match status" value="1"/>
</dbReference>
<dbReference type="Gene3D" id="1.10.238.10">
    <property type="entry name" value="EF-hand"/>
    <property type="match status" value="1"/>
</dbReference>
<dbReference type="EMBL" id="JBICCN010000118">
    <property type="protein sequence ID" value="KAL3092482.1"/>
    <property type="molecule type" value="Genomic_DNA"/>
</dbReference>
<keyword evidence="2" id="KW-0732">Signal</keyword>
<comment type="caution">
    <text evidence="4">The sequence shown here is derived from an EMBL/GenBank/DDBJ whole genome shotgun (WGS) entry which is preliminary data.</text>
</comment>
<dbReference type="InterPro" id="IPR011992">
    <property type="entry name" value="EF-hand-dom_pair"/>
</dbReference>
<dbReference type="PROSITE" id="PS50222">
    <property type="entry name" value="EF_HAND_2"/>
    <property type="match status" value="1"/>
</dbReference>
<keyword evidence="1" id="KW-0106">Calcium</keyword>
<dbReference type="PROSITE" id="PS00018">
    <property type="entry name" value="EF_HAND_1"/>
    <property type="match status" value="1"/>
</dbReference>
<gene>
    <name evidence="4" type="ORF">niasHS_007691</name>
</gene>
<evidence type="ECO:0000313" key="4">
    <source>
        <dbReference type="EMBL" id="KAL3092482.1"/>
    </source>
</evidence>
<feature type="chain" id="PRO_5044772871" description="EF-hand domain-containing protein" evidence="2">
    <location>
        <begin position="22"/>
        <end position="205"/>
    </location>
</feature>
<evidence type="ECO:0000256" key="1">
    <source>
        <dbReference type="ARBA" id="ARBA00022837"/>
    </source>
</evidence>
<evidence type="ECO:0000259" key="3">
    <source>
        <dbReference type="PROSITE" id="PS50222"/>
    </source>
</evidence>
<accession>A0ABD2JPJ4</accession>
<evidence type="ECO:0000313" key="5">
    <source>
        <dbReference type="Proteomes" id="UP001620645"/>
    </source>
</evidence>
<name>A0ABD2JPJ4_HETSC</name>
<protein>
    <recommendedName>
        <fullName evidence="3">EF-hand domain-containing protein</fullName>
    </recommendedName>
</protein>
<dbReference type="InterPro" id="IPR002048">
    <property type="entry name" value="EF_hand_dom"/>
</dbReference>
<proteinExistence type="predicted"/>
<dbReference type="CDD" id="cd00051">
    <property type="entry name" value="EFh"/>
    <property type="match status" value="1"/>
</dbReference>
<dbReference type="Pfam" id="PF13202">
    <property type="entry name" value="EF-hand_5"/>
    <property type="match status" value="2"/>
</dbReference>
<dbReference type="InterPro" id="IPR018247">
    <property type="entry name" value="EF_Hand_1_Ca_BS"/>
</dbReference>
<keyword evidence="5" id="KW-1185">Reference proteome</keyword>
<feature type="signal peptide" evidence="2">
    <location>
        <begin position="1"/>
        <end position="21"/>
    </location>
</feature>
<sequence length="205" mass="22763">MNFSISLLFVGVIFLLNFVDKTFPCRAMVYPNGCCSYSAFFGFLECRQEHHPKCNIFGRNCVGCVYLYTSQKCDVVEVRCSCYYCCDPQYAATCPDGCKHCIKDGEGGCSQNSEDHFKTLNIPISGNELSLSSLEPIEKVNAHFETIDADKNGGISPEEAIAFLVKTKNGTSADDLAKNMAWFSQMDSNGNNRIEPGEFDRSLTE</sequence>
<feature type="domain" description="EF-hand" evidence="3">
    <location>
        <begin position="135"/>
        <end position="170"/>
    </location>
</feature>
<dbReference type="AlphaFoldDB" id="A0ABD2JPJ4"/>
<evidence type="ECO:0000256" key="2">
    <source>
        <dbReference type="SAM" id="SignalP"/>
    </source>
</evidence>
<dbReference type="Proteomes" id="UP001620645">
    <property type="component" value="Unassembled WGS sequence"/>
</dbReference>
<reference evidence="4 5" key="1">
    <citation type="submission" date="2024-10" db="EMBL/GenBank/DDBJ databases">
        <authorList>
            <person name="Kim D."/>
        </authorList>
    </citation>
    <scope>NUCLEOTIDE SEQUENCE [LARGE SCALE GENOMIC DNA]</scope>
    <source>
        <strain evidence="4">Taebaek</strain>
    </source>
</reference>